<evidence type="ECO:0000313" key="2">
    <source>
        <dbReference type="EMBL" id="JAA55861.1"/>
    </source>
</evidence>
<feature type="signal peptide" evidence="1">
    <location>
        <begin position="1"/>
        <end position="18"/>
    </location>
</feature>
<dbReference type="PANTHER" id="PTHR37162:SF11">
    <property type="match status" value="1"/>
</dbReference>
<accession>L7LUU9</accession>
<organism evidence="2">
    <name type="scientific">Rhipicephalus pulchellus</name>
    <name type="common">Yellow backed tick</name>
    <name type="synonym">Dermacentor pulchellus</name>
    <dbReference type="NCBI Taxonomy" id="72859"/>
    <lineage>
        <taxon>Eukaryota</taxon>
        <taxon>Metazoa</taxon>
        <taxon>Ecdysozoa</taxon>
        <taxon>Arthropoda</taxon>
        <taxon>Chelicerata</taxon>
        <taxon>Arachnida</taxon>
        <taxon>Acari</taxon>
        <taxon>Parasitiformes</taxon>
        <taxon>Ixodida</taxon>
        <taxon>Ixodoidea</taxon>
        <taxon>Ixodidae</taxon>
        <taxon>Rhipicephalinae</taxon>
        <taxon>Rhipicephalus</taxon>
        <taxon>Rhipicephalus</taxon>
    </lineage>
</organism>
<sequence>MWCLNTIMTHASLRSAAASAALFPLMFPTCEVAAKVQLGKDKVGYTICHGIAPYFHNMLLSSLINVPHLVVCFNESLNKVTQKQQMDILVRYWDTGDNKVRTRYLTSCFLGHTCAEDLAAAFKKAILEIKGSKILQVSMDGPNVNFKLLRSLKEELHESEESRILDIGSCSLHVINGAYKAGHMAS</sequence>
<dbReference type="EMBL" id="GACK01009173">
    <property type="protein sequence ID" value="JAA55861.1"/>
    <property type="molecule type" value="mRNA"/>
</dbReference>
<protein>
    <submittedName>
        <fullName evidence="2">Uncharacterized protein</fullName>
    </submittedName>
</protein>
<proteinExistence type="evidence at transcript level"/>
<keyword evidence="1" id="KW-0732">Signal</keyword>
<name>L7LUU9_RHIPC</name>
<reference evidence="2" key="1">
    <citation type="submission" date="2012-11" db="EMBL/GenBank/DDBJ databases">
        <authorList>
            <person name="Lucero-Rivera Y.E."/>
            <person name="Tovar-Ramirez D."/>
        </authorList>
    </citation>
    <scope>NUCLEOTIDE SEQUENCE</scope>
    <source>
        <tissue evidence="2">Salivary gland</tissue>
    </source>
</reference>
<dbReference type="PANTHER" id="PTHR37162">
    <property type="entry name" value="HAT FAMILY DIMERISATION DOMAINCONTAINING PROTEIN-RELATED"/>
    <property type="match status" value="1"/>
</dbReference>
<reference evidence="2" key="2">
    <citation type="journal article" date="2015" name="J. Proteomics">
        <title>Sexual differences in the sialomes of the zebra tick, Rhipicephalus pulchellus.</title>
        <authorList>
            <person name="Tan A.W."/>
            <person name="Francischetti I.M."/>
            <person name="Slovak M."/>
            <person name="Kini R.M."/>
            <person name="Ribeiro J.M."/>
        </authorList>
    </citation>
    <scope>NUCLEOTIDE SEQUENCE</scope>
    <source>
        <tissue evidence="2">Salivary gland</tissue>
    </source>
</reference>
<feature type="chain" id="PRO_5003980610" evidence="1">
    <location>
        <begin position="19"/>
        <end position="186"/>
    </location>
</feature>
<evidence type="ECO:0000256" key="1">
    <source>
        <dbReference type="SAM" id="SignalP"/>
    </source>
</evidence>
<dbReference type="AlphaFoldDB" id="L7LUU9"/>